<protein>
    <submittedName>
        <fullName evidence="1">Uncharacterized protein</fullName>
    </submittedName>
</protein>
<accession>A0A101LZP8</accession>
<comment type="caution">
    <text evidence="1">The sequence shown here is derived from an EMBL/GenBank/DDBJ whole genome shotgun (WGS) entry which is preliminary data.</text>
</comment>
<geneLocation type="mitochondrion" evidence="1"/>
<sequence>MVVQLQRGLKLLMVINQLGKLPPDQMQLEFCLAISRDWTGICFSICNWK</sequence>
<evidence type="ECO:0000313" key="1">
    <source>
        <dbReference type="EMBL" id="KUM48227.1"/>
    </source>
</evidence>
<reference evidence="1" key="1">
    <citation type="journal article" date="2015" name="Genome Biol. Evol.">
        <title>Organellar Genomes of White Spruce (Picea glauca): Assembly and Annotation.</title>
        <authorList>
            <person name="Jackman S.D."/>
            <person name="Warren R.L."/>
            <person name="Gibb E.A."/>
            <person name="Vandervalk B.P."/>
            <person name="Mohamadi H."/>
            <person name="Chu J."/>
            <person name="Raymond A."/>
            <person name="Pleasance S."/>
            <person name="Coope R."/>
            <person name="Wildung M.R."/>
            <person name="Ritland C.E."/>
            <person name="Bousquet J."/>
            <person name="Jones S.J."/>
            <person name="Bohlmann J."/>
            <person name="Birol I."/>
        </authorList>
    </citation>
    <scope>NUCLEOTIDE SEQUENCE [LARGE SCALE GENOMIC DNA]</scope>
    <source>
        <tissue evidence="1">Flushing bud</tissue>
    </source>
</reference>
<organism evidence="1">
    <name type="scientific">Picea glauca</name>
    <name type="common">White spruce</name>
    <name type="synonym">Pinus glauca</name>
    <dbReference type="NCBI Taxonomy" id="3330"/>
    <lineage>
        <taxon>Eukaryota</taxon>
        <taxon>Viridiplantae</taxon>
        <taxon>Streptophyta</taxon>
        <taxon>Embryophyta</taxon>
        <taxon>Tracheophyta</taxon>
        <taxon>Spermatophyta</taxon>
        <taxon>Pinopsida</taxon>
        <taxon>Pinidae</taxon>
        <taxon>Conifers I</taxon>
        <taxon>Pinales</taxon>
        <taxon>Pinaceae</taxon>
        <taxon>Picea</taxon>
    </lineage>
</organism>
<keyword evidence="1" id="KW-0496">Mitochondrion</keyword>
<gene>
    <name evidence="1" type="ORF">ABT39_MTgene5224</name>
</gene>
<proteinExistence type="predicted"/>
<dbReference type="EMBL" id="LKAM01000006">
    <property type="protein sequence ID" value="KUM48227.1"/>
    <property type="molecule type" value="Genomic_DNA"/>
</dbReference>
<name>A0A101LZP8_PICGL</name>
<dbReference type="AlphaFoldDB" id="A0A101LZP8"/>